<accession>A0A7V8NN47</accession>
<gene>
    <name evidence="2" type="ORF">HRJ53_05410</name>
</gene>
<sequence length="108" mass="11944">MDAPLLRRAESRIAFKMFVKLSDPATGAFEITTTIDVSCHGARLLTKSPWNRNKDLSVQPIRGSLASRGRVAHCKTRGDGSYEIGLELYPSTEDWTRSGKLPTKLASH</sequence>
<evidence type="ECO:0000259" key="1">
    <source>
        <dbReference type="Pfam" id="PF07238"/>
    </source>
</evidence>
<dbReference type="GO" id="GO:0035438">
    <property type="term" value="F:cyclic-di-GMP binding"/>
    <property type="evidence" value="ECO:0007669"/>
    <property type="project" value="InterPro"/>
</dbReference>
<comment type="caution">
    <text evidence="2">The sequence shown here is derived from an EMBL/GenBank/DDBJ whole genome shotgun (WGS) entry which is preliminary data.</text>
</comment>
<reference evidence="2" key="1">
    <citation type="submission" date="2020-06" db="EMBL/GenBank/DDBJ databases">
        <title>Legume-microbial interactions unlock mineral nutrients during tropical forest succession.</title>
        <authorList>
            <person name="Epihov D.Z."/>
        </authorList>
    </citation>
    <scope>NUCLEOTIDE SEQUENCE [LARGE SCALE GENOMIC DNA]</scope>
    <source>
        <strain evidence="2">Pan2503</strain>
    </source>
</reference>
<proteinExistence type="predicted"/>
<dbReference type="AlphaFoldDB" id="A0A7V8NN47"/>
<dbReference type="InterPro" id="IPR009875">
    <property type="entry name" value="PilZ_domain"/>
</dbReference>
<dbReference type="EMBL" id="JACDQQ010000526">
    <property type="protein sequence ID" value="MBA0084413.1"/>
    <property type="molecule type" value="Genomic_DNA"/>
</dbReference>
<evidence type="ECO:0000313" key="2">
    <source>
        <dbReference type="EMBL" id="MBA0084413.1"/>
    </source>
</evidence>
<name>A0A7V8NN47_9BACT</name>
<protein>
    <submittedName>
        <fullName evidence="2">PilZ domain-containing protein</fullName>
    </submittedName>
</protein>
<dbReference type="Pfam" id="PF07238">
    <property type="entry name" value="PilZ"/>
    <property type="match status" value="1"/>
</dbReference>
<feature type="domain" description="PilZ" evidence="1">
    <location>
        <begin position="7"/>
        <end position="90"/>
    </location>
</feature>
<evidence type="ECO:0000313" key="3">
    <source>
        <dbReference type="Proteomes" id="UP000567293"/>
    </source>
</evidence>
<dbReference type="Proteomes" id="UP000567293">
    <property type="component" value="Unassembled WGS sequence"/>
</dbReference>
<keyword evidence="3" id="KW-1185">Reference proteome</keyword>
<organism evidence="2 3">
    <name type="scientific">Candidatus Acidiferrum panamense</name>
    <dbReference type="NCBI Taxonomy" id="2741543"/>
    <lineage>
        <taxon>Bacteria</taxon>
        <taxon>Pseudomonadati</taxon>
        <taxon>Acidobacteriota</taxon>
        <taxon>Terriglobia</taxon>
        <taxon>Candidatus Acidiferrales</taxon>
        <taxon>Candidatus Acidiferrum</taxon>
    </lineage>
</organism>